<dbReference type="GeneID" id="20678441"/>
<keyword evidence="4" id="KW-0808">Transferase</keyword>
<dbReference type="SUPFAM" id="SSF75615">
    <property type="entry name" value="Siroheme synthase middle domains-like"/>
    <property type="match status" value="1"/>
</dbReference>
<dbReference type="PANTHER" id="PTHR45790">
    <property type="entry name" value="SIROHEME SYNTHASE-RELATED"/>
    <property type="match status" value="1"/>
</dbReference>
<feature type="domain" description="Tetrapyrrole methylase" evidence="11">
    <location>
        <begin position="265"/>
        <end position="481"/>
    </location>
</feature>
<dbReference type="InParanoid" id="W4KLS0"/>
<dbReference type="EC" id="1.3.1.76" evidence="1"/>
<dbReference type="InterPro" id="IPR028281">
    <property type="entry name" value="Sirohaem_synthase_central"/>
</dbReference>
<dbReference type="PANTHER" id="PTHR45790:SF6">
    <property type="entry name" value="UROPORPHYRINOGEN-III C-METHYLTRANSFERASE"/>
    <property type="match status" value="1"/>
</dbReference>
<dbReference type="FunCoup" id="W4KLS0">
    <property type="interactions" value="97"/>
</dbReference>
<dbReference type="InterPro" id="IPR014777">
    <property type="entry name" value="4pyrrole_Mease_sub1"/>
</dbReference>
<accession>W4KLS0</accession>
<dbReference type="EMBL" id="KI925454">
    <property type="protein sequence ID" value="ETW86664.1"/>
    <property type="molecule type" value="Genomic_DNA"/>
</dbReference>
<dbReference type="FunFam" id="3.40.1010.10:FF:000006">
    <property type="entry name" value="Siroheme synthase, putative"/>
    <property type="match status" value="1"/>
</dbReference>
<keyword evidence="15" id="KW-1185">Reference proteome</keyword>
<dbReference type="CDD" id="cd11642">
    <property type="entry name" value="SUMT"/>
    <property type="match status" value="1"/>
</dbReference>
<dbReference type="InterPro" id="IPR028162">
    <property type="entry name" value="Met8_C"/>
</dbReference>
<evidence type="ECO:0000256" key="10">
    <source>
        <dbReference type="SAM" id="MobiDB-lite"/>
    </source>
</evidence>
<dbReference type="Pfam" id="PF14823">
    <property type="entry name" value="Sirohm_synth_C"/>
    <property type="match status" value="1"/>
</dbReference>
<dbReference type="OrthoDB" id="508204at2759"/>
<dbReference type="InterPro" id="IPR000878">
    <property type="entry name" value="4pyrrol_Mease"/>
</dbReference>
<dbReference type="InterPro" id="IPR012066">
    <property type="entry name" value="Met1_fungi"/>
</dbReference>
<dbReference type="KEGG" id="hir:HETIRDRAFT_58642"/>
<proteinExistence type="inferred from homology"/>
<keyword evidence="3" id="KW-0489">Methyltransferase</keyword>
<comment type="similarity">
    <text evidence="9">In the N-terminal section; belongs to the precorrin methyltransferase family.</text>
</comment>
<organism evidence="14 15">
    <name type="scientific">Heterobasidion irregulare (strain TC 32-1)</name>
    <dbReference type="NCBI Taxonomy" id="747525"/>
    <lineage>
        <taxon>Eukaryota</taxon>
        <taxon>Fungi</taxon>
        <taxon>Dikarya</taxon>
        <taxon>Basidiomycota</taxon>
        <taxon>Agaricomycotina</taxon>
        <taxon>Agaricomycetes</taxon>
        <taxon>Russulales</taxon>
        <taxon>Bondarzewiaceae</taxon>
        <taxon>Heterobasidion</taxon>
        <taxon>Heterobasidion annosum species complex</taxon>
    </lineage>
</organism>
<protein>
    <recommendedName>
        <fullName evidence="1">precorrin-2 dehydrogenase</fullName>
        <ecNumber evidence="1">1.3.1.76</ecNumber>
    </recommendedName>
</protein>
<dbReference type="GO" id="GO:0032259">
    <property type="term" value="P:methylation"/>
    <property type="evidence" value="ECO:0007669"/>
    <property type="project" value="UniProtKB-KW"/>
</dbReference>
<feature type="domain" description="Siroheme synthase central" evidence="13">
    <location>
        <begin position="118"/>
        <end position="140"/>
    </location>
</feature>
<evidence type="ECO:0000256" key="6">
    <source>
        <dbReference type="ARBA" id="ARBA00023002"/>
    </source>
</evidence>
<evidence type="ECO:0000313" key="14">
    <source>
        <dbReference type="EMBL" id="ETW86664.1"/>
    </source>
</evidence>
<keyword evidence="8" id="KW-0627">Porphyrin biosynthesis</keyword>
<dbReference type="Pfam" id="PF00590">
    <property type="entry name" value="TP_methylase"/>
    <property type="match status" value="1"/>
</dbReference>
<evidence type="ECO:0000259" key="12">
    <source>
        <dbReference type="Pfam" id="PF14823"/>
    </source>
</evidence>
<dbReference type="GO" id="GO:0043115">
    <property type="term" value="F:precorrin-2 dehydrogenase activity"/>
    <property type="evidence" value="ECO:0007669"/>
    <property type="project" value="UniProtKB-EC"/>
</dbReference>
<evidence type="ECO:0000259" key="11">
    <source>
        <dbReference type="Pfam" id="PF00590"/>
    </source>
</evidence>
<dbReference type="HOGENOM" id="CLU_011276_11_1_1"/>
<evidence type="ECO:0000313" key="15">
    <source>
        <dbReference type="Proteomes" id="UP000030671"/>
    </source>
</evidence>
<evidence type="ECO:0000259" key="13">
    <source>
        <dbReference type="Pfam" id="PF14824"/>
    </source>
</evidence>
<evidence type="ECO:0000256" key="8">
    <source>
        <dbReference type="ARBA" id="ARBA00023244"/>
    </source>
</evidence>
<dbReference type="RefSeq" id="XP_009540375.1">
    <property type="nucleotide sequence ID" value="XM_009542080.1"/>
</dbReference>
<keyword evidence="7" id="KW-0520">NAD</keyword>
<evidence type="ECO:0000256" key="7">
    <source>
        <dbReference type="ARBA" id="ARBA00023027"/>
    </source>
</evidence>
<reference evidence="14 15" key="1">
    <citation type="journal article" date="2012" name="New Phytol.">
        <title>Insight into trade-off between wood decay and parasitism from the genome of a fungal forest pathogen.</title>
        <authorList>
            <person name="Olson A."/>
            <person name="Aerts A."/>
            <person name="Asiegbu F."/>
            <person name="Belbahri L."/>
            <person name="Bouzid O."/>
            <person name="Broberg A."/>
            <person name="Canback B."/>
            <person name="Coutinho P.M."/>
            <person name="Cullen D."/>
            <person name="Dalman K."/>
            <person name="Deflorio G."/>
            <person name="van Diepen L.T."/>
            <person name="Dunand C."/>
            <person name="Duplessis S."/>
            <person name="Durling M."/>
            <person name="Gonthier P."/>
            <person name="Grimwood J."/>
            <person name="Fossdal C.G."/>
            <person name="Hansson D."/>
            <person name="Henrissat B."/>
            <person name="Hietala A."/>
            <person name="Himmelstrand K."/>
            <person name="Hoffmeister D."/>
            <person name="Hogberg N."/>
            <person name="James T.Y."/>
            <person name="Karlsson M."/>
            <person name="Kohler A."/>
            <person name="Kues U."/>
            <person name="Lee Y.H."/>
            <person name="Lin Y.C."/>
            <person name="Lind M."/>
            <person name="Lindquist E."/>
            <person name="Lombard V."/>
            <person name="Lucas S."/>
            <person name="Lunden K."/>
            <person name="Morin E."/>
            <person name="Murat C."/>
            <person name="Park J."/>
            <person name="Raffaello T."/>
            <person name="Rouze P."/>
            <person name="Salamov A."/>
            <person name="Schmutz J."/>
            <person name="Solheim H."/>
            <person name="Stahlberg J."/>
            <person name="Velez H."/>
            <person name="de Vries R.P."/>
            <person name="Wiebenga A."/>
            <person name="Woodward S."/>
            <person name="Yakovlev I."/>
            <person name="Garbelotto M."/>
            <person name="Martin F."/>
            <person name="Grigoriev I.V."/>
            <person name="Stenlid J."/>
        </authorList>
    </citation>
    <scope>NUCLEOTIDE SEQUENCE [LARGE SCALE GENOMIC DNA]</scope>
    <source>
        <strain evidence="14 15">TC 32-1</strain>
    </source>
</reference>
<dbReference type="eggNOG" id="KOG1527">
    <property type="taxonomic scope" value="Eukaryota"/>
</dbReference>
<feature type="domain" description="Siroheme biosynthesis protein Met8 C-terminal" evidence="12">
    <location>
        <begin position="200"/>
        <end position="242"/>
    </location>
</feature>
<dbReference type="InterPro" id="IPR035996">
    <property type="entry name" value="4pyrrol_Methylase_sf"/>
</dbReference>
<evidence type="ECO:0000256" key="9">
    <source>
        <dbReference type="ARBA" id="ARBA00035662"/>
    </source>
</evidence>
<sequence length="549" mass="60240">MGQEGLASACEEIQYRASQAQLIFVNVDIQPSNSFAKEGAFLADYLDKTRDVSLVCVTDTVFEDHARYRRSRTSAQELFDICRARNIPINITDIPELCDFTFASTHRFVDPETEQKTPLQLAVVTNGQGCRLSGRIRREVLTKLPKDAGVAVAKVGKLRRLAKDVAAQSSASSAADEVWTEENRALTPNRPVPQRNRSATESELESTRRRMKWVAQISEYWSYSRLAKMSEQDMLDVLNDEESNNEVRSLHALSVGPAPPKQGRILLVGSGPGHPGLLTVATHDALTRHADLVLSDKLVPEAVLALIPSHVEVRVARKFPGNADGAQNEMMEAAVEAAKRGLTVVRLKQGDPTVYGRAGEEVLYFRSHGYESVLIPGVSSALAGPVFAGIPVTQRGAAESFIVCTGVGRQGKEVKLPGYDRARTLVILMGVARLRQVLDTLQAESCSRRDGVAYPSHTPIAIIERASMPDQRVITSTLANVAVALERSGEQRPPGMIVVGWSVLSLWGSGDVQILDEGAQQLDQTRIDRWLNGEAWRITEGFDNGWERL</sequence>
<dbReference type="GO" id="GO:0019354">
    <property type="term" value="P:siroheme biosynthetic process"/>
    <property type="evidence" value="ECO:0007669"/>
    <property type="project" value="InterPro"/>
</dbReference>
<dbReference type="Gene3D" id="3.40.50.720">
    <property type="entry name" value="NAD(P)-binding Rossmann-like Domain"/>
    <property type="match status" value="1"/>
</dbReference>
<dbReference type="Proteomes" id="UP000030671">
    <property type="component" value="Unassembled WGS sequence"/>
</dbReference>
<evidence type="ECO:0000256" key="2">
    <source>
        <dbReference type="ARBA" id="ARBA00022481"/>
    </source>
</evidence>
<evidence type="ECO:0000256" key="3">
    <source>
        <dbReference type="ARBA" id="ARBA00022603"/>
    </source>
</evidence>
<dbReference type="InterPro" id="IPR050161">
    <property type="entry name" value="Siro_Cobalamin_biosynth"/>
</dbReference>
<keyword evidence="2" id="KW-0488">Methylation</keyword>
<dbReference type="STRING" id="747525.W4KLS0"/>
<dbReference type="GO" id="GO:0000103">
    <property type="term" value="P:sulfate assimilation"/>
    <property type="evidence" value="ECO:0007669"/>
    <property type="project" value="InterPro"/>
</dbReference>
<evidence type="ECO:0000256" key="4">
    <source>
        <dbReference type="ARBA" id="ARBA00022679"/>
    </source>
</evidence>
<keyword evidence="6" id="KW-0560">Oxidoreductase</keyword>
<dbReference type="Gene3D" id="3.40.1010.10">
    <property type="entry name" value="Cobalt-precorrin-4 Transmethylase, Domain 1"/>
    <property type="match status" value="1"/>
</dbReference>
<evidence type="ECO:0000256" key="5">
    <source>
        <dbReference type="ARBA" id="ARBA00022691"/>
    </source>
</evidence>
<dbReference type="NCBIfam" id="TIGR01469">
    <property type="entry name" value="cobA_cysG_Cterm"/>
    <property type="match status" value="1"/>
</dbReference>
<dbReference type="Gene3D" id="3.30.950.10">
    <property type="entry name" value="Methyltransferase, Cobalt-precorrin-4 Transmethylase, Domain 2"/>
    <property type="match status" value="1"/>
</dbReference>
<keyword evidence="5" id="KW-0949">S-adenosyl-L-methionine</keyword>
<dbReference type="InterPro" id="IPR014776">
    <property type="entry name" value="4pyrrole_Mease_sub2"/>
</dbReference>
<name>W4KLS0_HETIT</name>
<dbReference type="AlphaFoldDB" id="W4KLS0"/>
<dbReference type="PIRSF" id="PIRSF036555">
    <property type="entry name" value="SUMT_yeast"/>
    <property type="match status" value="1"/>
</dbReference>
<dbReference type="Pfam" id="PF14824">
    <property type="entry name" value="Sirohm_synth_M"/>
    <property type="match status" value="1"/>
</dbReference>
<dbReference type="InterPro" id="IPR006366">
    <property type="entry name" value="CobA/CysG_C"/>
</dbReference>
<gene>
    <name evidence="14" type="ORF">HETIRDRAFT_58642</name>
</gene>
<feature type="region of interest" description="Disordered" evidence="10">
    <location>
        <begin position="172"/>
        <end position="205"/>
    </location>
</feature>
<dbReference type="SUPFAM" id="SSF53790">
    <property type="entry name" value="Tetrapyrrole methylase"/>
    <property type="match status" value="1"/>
</dbReference>
<dbReference type="GO" id="GO:0004851">
    <property type="term" value="F:uroporphyrin-III C-methyltransferase activity"/>
    <property type="evidence" value="ECO:0007669"/>
    <property type="project" value="InterPro"/>
</dbReference>
<evidence type="ECO:0000256" key="1">
    <source>
        <dbReference type="ARBA" id="ARBA00012400"/>
    </source>
</evidence>